<dbReference type="OrthoDB" id="16790at10239"/>
<dbReference type="RefSeq" id="YP_009600104.1">
    <property type="nucleotide sequence ID" value="NC_041918.2"/>
</dbReference>
<dbReference type="InterPro" id="IPR003615">
    <property type="entry name" value="HNH_nuc"/>
</dbReference>
<keyword evidence="3" id="KW-0255">Endonuclease</keyword>
<evidence type="ECO:0000313" key="4">
    <source>
        <dbReference type="Proteomes" id="UP000225660"/>
    </source>
</evidence>
<dbReference type="CDD" id="cd00085">
    <property type="entry name" value="HNHc"/>
    <property type="match status" value="1"/>
</dbReference>
<dbReference type="Pfam" id="PF01844">
    <property type="entry name" value="HNH"/>
    <property type="match status" value="1"/>
</dbReference>
<proteinExistence type="predicted"/>
<feature type="domain" description="HNH" evidence="2">
    <location>
        <begin position="46"/>
        <end position="85"/>
    </location>
</feature>
<keyword evidence="3" id="KW-0540">Nuclease</keyword>
<feature type="region of interest" description="Disordered" evidence="1">
    <location>
        <begin position="1"/>
        <end position="30"/>
    </location>
</feature>
<keyword evidence="4" id="KW-1185">Reference proteome</keyword>
<evidence type="ECO:0000313" key="3">
    <source>
        <dbReference type="EMBL" id="AQY55079.1"/>
    </source>
</evidence>
<dbReference type="GO" id="GO:0008270">
    <property type="term" value="F:zinc ion binding"/>
    <property type="evidence" value="ECO:0007669"/>
    <property type="project" value="InterPro"/>
</dbReference>
<dbReference type="KEGG" id="vg:40075866"/>
<sequence>MQVGIFDEVNAVPKPKHKRRTPKRKSRGEFSQETIRAIWERDGYRCVKCGSYHLEKVPHHVIYKSQGGRGTKRNGVTVCRGCHDWAHGLKPGPFGEPPEDGRKWFENWVETYLDENGDLIRKGDHRGKIRDFFLGEWETGDHDL</sequence>
<reference evidence="3" key="1">
    <citation type="submission" date="2017-10" db="EMBL/GenBank/DDBJ databases">
        <title>Sequence, genome organization and annotation of the thermophilic 47,7-kb bacterophage TO-84 that infects Geobacillus stearothermophilus.</title>
        <authorList>
            <person name="Skowron P.M."/>
            <person name="Kropinski A."/>
            <person name="Los M."/>
        </authorList>
    </citation>
    <scope>NUCLEOTIDE SEQUENCE [LARGE SCALE GENOMIC DNA]</scope>
</reference>
<organism evidence="3 4">
    <name type="scientific">Geobacillus phage TP-84</name>
    <dbReference type="NCBI Taxonomy" id="1965361"/>
    <lineage>
        <taxon>Viruses</taxon>
        <taxon>Duplodnaviria</taxon>
        <taxon>Heunggongvirae</taxon>
        <taxon>Uroviricota</taxon>
        <taxon>Caudoviricetes</taxon>
        <taxon>Saundersvirus</taxon>
        <taxon>Saundersvirus Tp84</taxon>
    </lineage>
</organism>
<dbReference type="Gene3D" id="1.10.30.50">
    <property type="match status" value="1"/>
</dbReference>
<keyword evidence="3" id="KW-0378">Hydrolase</keyword>
<dbReference type="InterPro" id="IPR002711">
    <property type="entry name" value="HNH"/>
</dbReference>
<dbReference type="GeneID" id="40075866"/>
<dbReference type="Proteomes" id="UP000225660">
    <property type="component" value="Segment"/>
</dbReference>
<dbReference type="GO" id="GO:0004519">
    <property type="term" value="F:endonuclease activity"/>
    <property type="evidence" value="ECO:0007669"/>
    <property type="project" value="UniProtKB-KW"/>
</dbReference>
<dbReference type="GO" id="GO:0003676">
    <property type="term" value="F:nucleic acid binding"/>
    <property type="evidence" value="ECO:0007669"/>
    <property type="project" value="InterPro"/>
</dbReference>
<protein>
    <submittedName>
        <fullName evidence="3">HNH homing endonuclease</fullName>
    </submittedName>
</protein>
<evidence type="ECO:0000259" key="2">
    <source>
        <dbReference type="Pfam" id="PF01844"/>
    </source>
</evidence>
<name>A0A1U9WQN8_9CAUD</name>
<feature type="compositionally biased region" description="Basic residues" evidence="1">
    <location>
        <begin position="14"/>
        <end position="26"/>
    </location>
</feature>
<dbReference type="EMBL" id="KY565347">
    <property type="protein sequence ID" value="AQY55079.1"/>
    <property type="molecule type" value="Genomic_DNA"/>
</dbReference>
<accession>A0A1U9WQN8</accession>
<evidence type="ECO:0000256" key="1">
    <source>
        <dbReference type="SAM" id="MobiDB-lite"/>
    </source>
</evidence>